<gene>
    <name evidence="9" type="primary">atpC</name>
    <name evidence="12" type="ORF">ABR82_07500</name>
</gene>
<keyword evidence="6 9" id="KW-0472">Membrane</keyword>
<accession>A0A0R2RKT4</accession>
<evidence type="ECO:0000256" key="4">
    <source>
        <dbReference type="ARBA" id="ARBA00022448"/>
    </source>
</evidence>
<keyword evidence="4 9" id="KW-0813">Transport</keyword>
<dbReference type="InterPro" id="IPR001469">
    <property type="entry name" value="ATP_synth_F1_dsu/esu"/>
</dbReference>
<evidence type="ECO:0000313" key="13">
    <source>
        <dbReference type="Proteomes" id="UP000051269"/>
    </source>
</evidence>
<protein>
    <recommendedName>
        <fullName evidence="9">ATP synthase epsilon chain</fullName>
    </recommendedName>
    <alternativeName>
        <fullName evidence="9">ATP synthase F1 sector epsilon subunit</fullName>
    </alternativeName>
    <alternativeName>
        <fullName evidence="9">F-ATPase epsilon subunit</fullName>
    </alternativeName>
</protein>
<dbReference type="GO" id="GO:0012505">
    <property type="term" value="C:endomembrane system"/>
    <property type="evidence" value="ECO:0007669"/>
    <property type="project" value="UniProtKB-SubCell"/>
</dbReference>
<comment type="subcellular location">
    <subcellularLocation>
        <location evidence="9">Cell membrane</location>
        <topology evidence="9">Peripheral membrane protein</topology>
    </subcellularLocation>
    <subcellularLocation>
        <location evidence="2">Endomembrane system</location>
        <topology evidence="2">Peripheral membrane protein</topology>
    </subcellularLocation>
</comment>
<dbReference type="CDD" id="cd12152">
    <property type="entry name" value="F1-ATPase_delta"/>
    <property type="match status" value="1"/>
</dbReference>
<dbReference type="NCBIfam" id="TIGR01216">
    <property type="entry name" value="ATP_synt_epsi"/>
    <property type="match status" value="1"/>
</dbReference>
<evidence type="ECO:0000256" key="3">
    <source>
        <dbReference type="ARBA" id="ARBA00005712"/>
    </source>
</evidence>
<comment type="function">
    <text evidence="1 9">Produces ATP from ADP in the presence of a proton gradient across the membrane.</text>
</comment>
<dbReference type="GO" id="GO:0046933">
    <property type="term" value="F:proton-transporting ATP synthase activity, rotational mechanism"/>
    <property type="evidence" value="ECO:0007669"/>
    <property type="project" value="UniProtKB-UniRule"/>
</dbReference>
<dbReference type="InterPro" id="IPR036771">
    <property type="entry name" value="ATPsynth_dsu/esu_N"/>
</dbReference>
<evidence type="ECO:0000256" key="5">
    <source>
        <dbReference type="ARBA" id="ARBA00023065"/>
    </source>
</evidence>
<dbReference type="Proteomes" id="UP000051269">
    <property type="component" value="Unassembled WGS sequence"/>
</dbReference>
<comment type="subunit">
    <text evidence="9 10">F-type ATPases have 2 components, CF(1) - the catalytic core - and CF(0) - the membrane proton channel. CF(1) has five subunits: alpha(3), beta(3), gamma(1), delta(1), epsilon(1). CF(0) has three main subunits: a, b and c.</text>
</comment>
<dbReference type="PANTHER" id="PTHR13822">
    <property type="entry name" value="ATP SYNTHASE DELTA/EPSILON CHAIN"/>
    <property type="match status" value="1"/>
</dbReference>
<keyword evidence="7 9" id="KW-0139">CF(1)</keyword>
<dbReference type="GO" id="GO:0005524">
    <property type="term" value="F:ATP binding"/>
    <property type="evidence" value="ECO:0007669"/>
    <property type="project" value="UniProtKB-UniRule"/>
</dbReference>
<keyword evidence="5 9" id="KW-0406">Ion transport</keyword>
<dbReference type="SUPFAM" id="SSF51344">
    <property type="entry name" value="Epsilon subunit of F1F0-ATP synthase N-terminal domain"/>
    <property type="match status" value="1"/>
</dbReference>
<dbReference type="GO" id="GO:0005886">
    <property type="term" value="C:plasma membrane"/>
    <property type="evidence" value="ECO:0007669"/>
    <property type="project" value="UniProtKB-SubCell"/>
</dbReference>
<dbReference type="AlphaFoldDB" id="A0A0R2RKT4"/>
<keyword evidence="8 9" id="KW-0066">ATP synthesis</keyword>
<keyword evidence="9" id="KW-0375">Hydrogen ion transport</keyword>
<evidence type="ECO:0000256" key="6">
    <source>
        <dbReference type="ARBA" id="ARBA00023136"/>
    </source>
</evidence>
<evidence type="ECO:0000256" key="10">
    <source>
        <dbReference type="RuleBase" id="RU003656"/>
    </source>
</evidence>
<keyword evidence="9" id="KW-1003">Cell membrane</keyword>
<comment type="caution">
    <text evidence="12">The sequence shown here is derived from an EMBL/GenBank/DDBJ whole genome shotgun (WGS) entry which is preliminary data.</text>
</comment>
<reference evidence="12 13" key="1">
    <citation type="submission" date="2015-10" db="EMBL/GenBank/DDBJ databases">
        <title>Metagenome-Assembled Genomes uncover a global brackish microbiome.</title>
        <authorList>
            <person name="Hugerth L.W."/>
            <person name="Larsson J."/>
            <person name="Alneberg J."/>
            <person name="Lindh M.V."/>
            <person name="Legrand C."/>
            <person name="Pinhassi J."/>
            <person name="Andersson A.F."/>
        </authorList>
    </citation>
    <scope>NUCLEOTIDE SEQUENCE [LARGE SCALE GENOMIC DNA]</scope>
    <source>
        <strain evidence="12">BACL18 MAG-120507-bin52</strain>
    </source>
</reference>
<evidence type="ECO:0000256" key="7">
    <source>
        <dbReference type="ARBA" id="ARBA00023196"/>
    </source>
</evidence>
<evidence type="ECO:0000256" key="2">
    <source>
        <dbReference type="ARBA" id="ARBA00004184"/>
    </source>
</evidence>
<evidence type="ECO:0000256" key="1">
    <source>
        <dbReference type="ARBA" id="ARBA00003543"/>
    </source>
</evidence>
<feature type="domain" description="ATP synthase F1 complex delta/epsilon subunit N-terminal" evidence="11">
    <location>
        <begin position="5"/>
        <end position="83"/>
    </location>
</feature>
<evidence type="ECO:0000256" key="9">
    <source>
        <dbReference type="HAMAP-Rule" id="MF_00530"/>
    </source>
</evidence>
<comment type="similarity">
    <text evidence="3 9 10">Belongs to the ATPase epsilon chain family.</text>
</comment>
<dbReference type="InterPro" id="IPR020546">
    <property type="entry name" value="ATP_synth_F1_dsu/esu_N"/>
</dbReference>
<evidence type="ECO:0000256" key="8">
    <source>
        <dbReference type="ARBA" id="ARBA00023310"/>
    </source>
</evidence>
<name>A0A0R2RKT4_9BACT</name>
<dbReference type="Pfam" id="PF02823">
    <property type="entry name" value="ATP-synt_DE_N"/>
    <property type="match status" value="1"/>
</dbReference>
<evidence type="ECO:0000313" key="12">
    <source>
        <dbReference type="EMBL" id="KRO63182.1"/>
    </source>
</evidence>
<dbReference type="HAMAP" id="MF_00530">
    <property type="entry name" value="ATP_synth_epsil_bac"/>
    <property type="match status" value="1"/>
</dbReference>
<dbReference type="Gene3D" id="2.60.15.10">
    <property type="entry name" value="F0F1 ATP synthase delta/epsilon subunit, N-terminal"/>
    <property type="match status" value="1"/>
</dbReference>
<evidence type="ECO:0000259" key="11">
    <source>
        <dbReference type="Pfam" id="PF02823"/>
    </source>
</evidence>
<organism evidence="12 13">
    <name type="scientific">Verrucomicrobia subdivision 6 bacterium BACL9 MAG-120507-bin52</name>
    <dbReference type="NCBI Taxonomy" id="1655590"/>
    <lineage>
        <taxon>Bacteria</taxon>
        <taxon>Pseudomonadati</taxon>
        <taxon>Verrucomicrobiota</taxon>
        <taxon>Verrucomicrobiia</taxon>
        <taxon>Verrucomicrobiales</taxon>
        <taxon>Verrucomicrobia subdivision 6</taxon>
    </lineage>
</organism>
<dbReference type="GO" id="GO:0045259">
    <property type="term" value="C:proton-transporting ATP synthase complex"/>
    <property type="evidence" value="ECO:0007669"/>
    <property type="project" value="UniProtKB-KW"/>
</dbReference>
<dbReference type="EMBL" id="LIBO01000004">
    <property type="protein sequence ID" value="KRO63182.1"/>
    <property type="molecule type" value="Genomic_DNA"/>
</dbReference>
<dbReference type="PANTHER" id="PTHR13822:SF10">
    <property type="entry name" value="ATP SYNTHASE EPSILON CHAIN, CHLOROPLASTIC"/>
    <property type="match status" value="1"/>
</dbReference>
<sequence length="136" mass="14531">MAGKLRLVVVTPEGKTFDDDVEQVVMPGVEGQLGILPGHVPLLTAIQPGELVLKAGSRGDELAVGGGFAEITGDRVTILTDMAVKPEDIDEHAVERALESAKQALLEKKAGPEAAELMALIQRSTAQLELKRKRRN</sequence>
<proteinExistence type="inferred from homology"/>